<feature type="region of interest" description="Disordered" evidence="1">
    <location>
        <begin position="37"/>
        <end position="59"/>
    </location>
</feature>
<proteinExistence type="predicted"/>
<evidence type="ECO:0000256" key="2">
    <source>
        <dbReference type="SAM" id="Phobius"/>
    </source>
</evidence>
<evidence type="ECO:0000313" key="3">
    <source>
        <dbReference type="EMBL" id="CAA2960619.1"/>
    </source>
</evidence>
<protein>
    <submittedName>
        <fullName evidence="3">Uncharacterized protein</fullName>
    </submittedName>
</protein>
<keyword evidence="2" id="KW-0812">Transmembrane</keyword>
<accession>A0A8S0Q192</accession>
<sequence>MRHSWTQPERMLKIVTFNGGILNYILCLLTLVKGPNSGDQNRGKKVPNMASDSTSAEIQGKLRGNYGNEDNAEMMEATYLEQLPVQNDSEIANQKEVIRDDKRNSDNLPMNTPTNLQPVFELISQVRIQIQKMLPASLDVGKG</sequence>
<keyword evidence="2" id="KW-0472">Membrane</keyword>
<dbReference type="Gramene" id="OE9A089640T1">
    <property type="protein sequence ID" value="OE9A089640C1"/>
    <property type="gene ID" value="OE9A089640"/>
</dbReference>
<name>A0A8S0Q192_OLEEU</name>
<dbReference type="AlphaFoldDB" id="A0A8S0Q192"/>
<dbReference type="EMBL" id="CACTIH010000423">
    <property type="protein sequence ID" value="CAA2960619.1"/>
    <property type="molecule type" value="Genomic_DNA"/>
</dbReference>
<comment type="caution">
    <text evidence="3">The sequence shown here is derived from an EMBL/GenBank/DDBJ whole genome shotgun (WGS) entry which is preliminary data.</text>
</comment>
<feature type="region of interest" description="Disordered" evidence="1">
    <location>
        <begin position="84"/>
        <end position="113"/>
    </location>
</feature>
<organism evidence="3 4">
    <name type="scientific">Olea europaea subsp. europaea</name>
    <dbReference type="NCBI Taxonomy" id="158383"/>
    <lineage>
        <taxon>Eukaryota</taxon>
        <taxon>Viridiplantae</taxon>
        <taxon>Streptophyta</taxon>
        <taxon>Embryophyta</taxon>
        <taxon>Tracheophyta</taxon>
        <taxon>Spermatophyta</taxon>
        <taxon>Magnoliopsida</taxon>
        <taxon>eudicotyledons</taxon>
        <taxon>Gunneridae</taxon>
        <taxon>Pentapetalae</taxon>
        <taxon>asterids</taxon>
        <taxon>lamiids</taxon>
        <taxon>Lamiales</taxon>
        <taxon>Oleaceae</taxon>
        <taxon>Oleeae</taxon>
        <taxon>Olea</taxon>
    </lineage>
</organism>
<feature type="compositionally biased region" description="Basic and acidic residues" evidence="1">
    <location>
        <begin position="96"/>
        <end position="105"/>
    </location>
</feature>
<evidence type="ECO:0000313" key="4">
    <source>
        <dbReference type="Proteomes" id="UP000594638"/>
    </source>
</evidence>
<feature type="transmembrane region" description="Helical" evidence="2">
    <location>
        <begin position="12"/>
        <end position="32"/>
    </location>
</feature>
<evidence type="ECO:0000256" key="1">
    <source>
        <dbReference type="SAM" id="MobiDB-lite"/>
    </source>
</evidence>
<dbReference type="Proteomes" id="UP000594638">
    <property type="component" value="Unassembled WGS sequence"/>
</dbReference>
<keyword evidence="2" id="KW-1133">Transmembrane helix</keyword>
<keyword evidence="4" id="KW-1185">Reference proteome</keyword>
<gene>
    <name evidence="3" type="ORF">OLEA9_A089640</name>
</gene>
<reference evidence="3 4" key="1">
    <citation type="submission" date="2019-12" db="EMBL/GenBank/DDBJ databases">
        <authorList>
            <person name="Alioto T."/>
            <person name="Alioto T."/>
            <person name="Gomez Garrido J."/>
        </authorList>
    </citation>
    <scope>NUCLEOTIDE SEQUENCE [LARGE SCALE GENOMIC DNA]</scope>
</reference>